<protein>
    <submittedName>
        <fullName evidence="1">Uncharacterized protein</fullName>
    </submittedName>
</protein>
<dbReference type="Proteomes" id="UP000183982">
    <property type="component" value="Unassembled WGS sequence"/>
</dbReference>
<gene>
    <name evidence="1" type="ORF">SAMN05444000_11793</name>
</gene>
<sequence length="35" mass="4200">MRLTRLPDSLPFIWVRIRQLQARANSNLVKNHEIL</sequence>
<dbReference type="AlphaFoldDB" id="A0A1M6P7Q7"/>
<organism evidence="1 2">
    <name type="scientific">Shimia gijangensis</name>
    <dbReference type="NCBI Taxonomy" id="1470563"/>
    <lineage>
        <taxon>Bacteria</taxon>
        <taxon>Pseudomonadati</taxon>
        <taxon>Pseudomonadota</taxon>
        <taxon>Alphaproteobacteria</taxon>
        <taxon>Rhodobacterales</taxon>
        <taxon>Roseobacteraceae</taxon>
    </lineage>
</organism>
<reference evidence="2" key="1">
    <citation type="submission" date="2016-11" db="EMBL/GenBank/DDBJ databases">
        <authorList>
            <person name="Varghese N."/>
            <person name="Submissions S."/>
        </authorList>
    </citation>
    <scope>NUCLEOTIDE SEQUENCE [LARGE SCALE GENOMIC DNA]</scope>
    <source>
        <strain evidence="2">DSM 100564</strain>
    </source>
</reference>
<keyword evidence="2" id="KW-1185">Reference proteome</keyword>
<evidence type="ECO:0000313" key="1">
    <source>
        <dbReference type="EMBL" id="SHK04011.1"/>
    </source>
</evidence>
<name>A0A1M6P7Q7_9RHOB</name>
<proteinExistence type="predicted"/>
<evidence type="ECO:0000313" key="2">
    <source>
        <dbReference type="Proteomes" id="UP000183982"/>
    </source>
</evidence>
<accession>A0A1M6P7Q7</accession>
<dbReference type="EMBL" id="FQZQ01000017">
    <property type="protein sequence ID" value="SHK04011.1"/>
    <property type="molecule type" value="Genomic_DNA"/>
</dbReference>